<sequence length="914" mass="104354">MPKKSRRHNRKISLDFLEDHLRNRQHNDLNVNSDQNKVINVWQRKQQEEEAKTEQCVQQRKPYSKAPRCSYDADRNYEEWPTISQSMTCTMRKDLHKNKPKQKSNYQQQQSQHQHQQEQQQQQRQQHQQQEHQQQQQSQHNQQQEYQQQSQHHQQQHYQQQSQHQLHLQQEHRQQQSQRQPQLEYQQKQQHHLCNYQQQLPQRQQQQQQSNVNELKSVSQHSSWKYDGDRSFSSTDKFSHMPQKYEERTDLLSFTSTTERQKTEHDSANGNGVRDGDSTGQIRSFRPIPRPRHTRFTMELNTASLSCYEKNPISAFMEYGQARGVTASVEQVSKDGPDNEPTFTVAAFLNKKEICRVCSKRLKDGRAAAADKALRILNSPSNQKLFSRSRKLESSQEDELLPLPSGTDPVSALMEYAQANRIALSFSKIKQAGPPHQPTFIMVAILDDKAFEEVQGGQLKQVKKKAAIRAIKAIDKETGYFSRQFKTKEKSVACSSLDESFDDVCPNGKNPVSVLMEYAQGIKKSVDFSEVKVEGPDHSKKFTYAVVFDDELFPKQTGSTKKNAQRKAAAAALRSLKERRLYHVGGTSSKTSPNHIVSCKTFEDKIAALCQQKFDELVADVPDDLRGRKVVAAVISKNEISNEIKVISIGSGNRCITGDKLSMKGNVITDSHAEIIAKRGFRRYLYNNIWSLLQGNDDTVMEYSPRGKFQIKREVSYHLYISTAPCGDGALFTHSTSNIAESEFDSDGQHIPIKDSDKQGQLRIKLEKGEGTIPIDIEVQSWDGIKRGDRLRTMSCSDKICSWNVLGLQGALLSNVMEPVYLGSITLGQLFSHGHLCRAVCCRVDEEYGDLPDYYSVNHPRLGQVSAFTPTRNTEKSRAYSINWNITDSGVEVTDGTTGLLVQSLQDPNCRSLL</sequence>
<keyword evidence="1" id="KW-0694">RNA-binding</keyword>
<evidence type="ECO:0000313" key="6">
    <source>
        <dbReference type="Proteomes" id="UP001217089"/>
    </source>
</evidence>
<dbReference type="EMBL" id="JARBDR010000903">
    <property type="protein sequence ID" value="KAJ8304027.1"/>
    <property type="molecule type" value="Genomic_DNA"/>
</dbReference>
<feature type="compositionally biased region" description="Low complexity" evidence="2">
    <location>
        <begin position="175"/>
        <end position="187"/>
    </location>
</feature>
<feature type="compositionally biased region" description="Basic and acidic residues" evidence="2">
    <location>
        <begin position="237"/>
        <end position="250"/>
    </location>
</feature>
<reference evidence="5 6" key="1">
    <citation type="submission" date="2022-12" db="EMBL/GenBank/DDBJ databases">
        <title>Chromosome-level genome of Tegillarca granosa.</title>
        <authorList>
            <person name="Kim J."/>
        </authorList>
    </citation>
    <scope>NUCLEOTIDE SEQUENCE [LARGE SCALE GENOMIC DNA]</scope>
    <source>
        <strain evidence="5">Teg-2019</strain>
        <tissue evidence="5">Adductor muscle</tissue>
    </source>
</reference>
<feature type="domain" description="DRBM" evidence="3">
    <location>
        <begin position="311"/>
        <end position="379"/>
    </location>
</feature>
<evidence type="ECO:0000259" key="3">
    <source>
        <dbReference type="PROSITE" id="PS50137"/>
    </source>
</evidence>
<accession>A0ABQ9EFF3</accession>
<evidence type="ECO:0000313" key="5">
    <source>
        <dbReference type="EMBL" id="KAJ8304027.1"/>
    </source>
</evidence>
<dbReference type="Gene3D" id="3.30.160.20">
    <property type="match status" value="3"/>
</dbReference>
<dbReference type="Pfam" id="PF02137">
    <property type="entry name" value="A_deamin"/>
    <property type="match status" value="1"/>
</dbReference>
<dbReference type="PANTHER" id="PTHR10910:SF107">
    <property type="entry name" value="DOUBLE-STRANDED RNA-SPECIFIC ADENOSINE DEAMINASE"/>
    <property type="match status" value="1"/>
</dbReference>
<proteinExistence type="predicted"/>
<feature type="compositionally biased region" description="Low complexity" evidence="2">
    <location>
        <begin position="197"/>
        <end position="209"/>
    </location>
</feature>
<dbReference type="SMART" id="SM00358">
    <property type="entry name" value="DSRM"/>
    <property type="match status" value="3"/>
</dbReference>
<feature type="domain" description="A to I editase" evidence="4">
    <location>
        <begin position="648"/>
        <end position="914"/>
    </location>
</feature>
<organism evidence="5 6">
    <name type="scientific">Tegillarca granosa</name>
    <name type="common">Malaysian cockle</name>
    <name type="synonym">Anadara granosa</name>
    <dbReference type="NCBI Taxonomy" id="220873"/>
    <lineage>
        <taxon>Eukaryota</taxon>
        <taxon>Metazoa</taxon>
        <taxon>Spiralia</taxon>
        <taxon>Lophotrochozoa</taxon>
        <taxon>Mollusca</taxon>
        <taxon>Bivalvia</taxon>
        <taxon>Autobranchia</taxon>
        <taxon>Pteriomorphia</taxon>
        <taxon>Arcoida</taxon>
        <taxon>Arcoidea</taxon>
        <taxon>Arcidae</taxon>
        <taxon>Tegillarca</taxon>
    </lineage>
</organism>
<dbReference type="PROSITE" id="PS50137">
    <property type="entry name" value="DS_RBD"/>
    <property type="match status" value="3"/>
</dbReference>
<evidence type="ECO:0000259" key="4">
    <source>
        <dbReference type="PROSITE" id="PS50141"/>
    </source>
</evidence>
<evidence type="ECO:0000256" key="1">
    <source>
        <dbReference type="PROSITE-ProRule" id="PRU00266"/>
    </source>
</evidence>
<dbReference type="PROSITE" id="PS50141">
    <property type="entry name" value="A_DEAMIN_EDITASE"/>
    <property type="match status" value="1"/>
</dbReference>
<name>A0ABQ9EFF3_TEGGR</name>
<feature type="domain" description="DRBM" evidence="3">
    <location>
        <begin position="510"/>
        <end position="578"/>
    </location>
</feature>
<feature type="domain" description="DRBM" evidence="3">
    <location>
        <begin position="408"/>
        <end position="476"/>
    </location>
</feature>
<dbReference type="Proteomes" id="UP001217089">
    <property type="component" value="Unassembled WGS sequence"/>
</dbReference>
<dbReference type="Pfam" id="PF00035">
    <property type="entry name" value="dsrm"/>
    <property type="match status" value="3"/>
</dbReference>
<feature type="region of interest" description="Disordered" evidence="2">
    <location>
        <begin position="49"/>
        <end position="69"/>
    </location>
</feature>
<protein>
    <submittedName>
        <fullName evidence="5">Uncharacterized protein</fullName>
    </submittedName>
</protein>
<dbReference type="CDD" id="cd19875">
    <property type="entry name" value="DSRM_EIF2AK2-like"/>
    <property type="match status" value="1"/>
</dbReference>
<feature type="compositionally biased region" description="Polar residues" evidence="2">
    <location>
        <begin position="210"/>
        <end position="223"/>
    </location>
</feature>
<dbReference type="PANTHER" id="PTHR10910">
    <property type="entry name" value="EUKARYOTE SPECIFIC DSRNA BINDING PROTEIN"/>
    <property type="match status" value="1"/>
</dbReference>
<feature type="compositionally biased region" description="Low complexity" evidence="2">
    <location>
        <begin position="107"/>
        <end position="168"/>
    </location>
</feature>
<dbReference type="InterPro" id="IPR014720">
    <property type="entry name" value="dsRBD_dom"/>
</dbReference>
<evidence type="ECO:0000256" key="2">
    <source>
        <dbReference type="SAM" id="MobiDB-lite"/>
    </source>
</evidence>
<comment type="caution">
    <text evidence="5">The sequence shown here is derived from an EMBL/GenBank/DDBJ whole genome shotgun (WGS) entry which is preliminary data.</text>
</comment>
<dbReference type="SUPFAM" id="SSF54768">
    <property type="entry name" value="dsRNA-binding domain-like"/>
    <property type="match status" value="3"/>
</dbReference>
<dbReference type="InterPro" id="IPR002466">
    <property type="entry name" value="A_deamin"/>
</dbReference>
<gene>
    <name evidence="5" type="ORF">KUTeg_017610</name>
</gene>
<dbReference type="SMART" id="SM00552">
    <property type="entry name" value="ADEAMc"/>
    <property type="match status" value="1"/>
</dbReference>
<feature type="region of interest" description="Disordered" evidence="2">
    <location>
        <begin position="97"/>
        <end position="288"/>
    </location>
</feature>
<keyword evidence="6" id="KW-1185">Reference proteome</keyword>